<protein>
    <submittedName>
        <fullName evidence="3">Polk-prov related protein</fullName>
    </submittedName>
</protein>
<reference evidence="3 4" key="1">
    <citation type="journal article" date="2016" name="BMC Genomics">
        <title>Comparative genomics reveals Cyclospora cayetanensis possesses coccidia-like metabolism and invasion components but unique surface antigens.</title>
        <authorList>
            <person name="Liu S."/>
            <person name="Wang L."/>
            <person name="Zheng H."/>
            <person name="Xu Z."/>
            <person name="Roellig D.M."/>
            <person name="Li N."/>
            <person name="Frace M.A."/>
            <person name="Tang K."/>
            <person name="Arrowood M.J."/>
            <person name="Moss D.M."/>
            <person name="Zhang L."/>
            <person name="Feng Y."/>
            <person name="Xiao L."/>
        </authorList>
    </citation>
    <scope>NUCLEOTIDE SEQUENCE [LARGE SCALE GENOMIC DNA]</scope>
    <source>
        <strain evidence="3 4">CHN_HEN01</strain>
    </source>
</reference>
<dbReference type="SUPFAM" id="SSF56672">
    <property type="entry name" value="DNA/RNA polymerases"/>
    <property type="match status" value="1"/>
</dbReference>
<dbReference type="AlphaFoldDB" id="A0A1D3D1A1"/>
<dbReference type="GO" id="GO:0003887">
    <property type="term" value="F:DNA-directed DNA polymerase activity"/>
    <property type="evidence" value="ECO:0007669"/>
    <property type="project" value="TreeGrafter"/>
</dbReference>
<dbReference type="Gene3D" id="3.40.1170.60">
    <property type="match status" value="1"/>
</dbReference>
<dbReference type="InterPro" id="IPR036775">
    <property type="entry name" value="DNA_pol_Y-fam_lit_finger_sf"/>
</dbReference>
<evidence type="ECO:0000256" key="1">
    <source>
        <dbReference type="SAM" id="MobiDB-lite"/>
    </source>
</evidence>
<dbReference type="Proteomes" id="UP000095192">
    <property type="component" value="Unassembled WGS sequence"/>
</dbReference>
<dbReference type="InterPro" id="IPR050116">
    <property type="entry name" value="DNA_polymerase-Y"/>
</dbReference>
<name>A0A1D3D1A1_9EIME</name>
<evidence type="ECO:0000313" key="4">
    <source>
        <dbReference type="Proteomes" id="UP000095192"/>
    </source>
</evidence>
<feature type="region of interest" description="Disordered" evidence="1">
    <location>
        <begin position="100"/>
        <end position="148"/>
    </location>
</feature>
<dbReference type="PROSITE" id="PS50173">
    <property type="entry name" value="UMUC"/>
    <property type="match status" value="1"/>
</dbReference>
<dbReference type="InterPro" id="IPR001126">
    <property type="entry name" value="UmuC"/>
</dbReference>
<dbReference type="SUPFAM" id="SSF100879">
    <property type="entry name" value="Lesion bypass DNA polymerase (Y-family), little finger domain"/>
    <property type="match status" value="1"/>
</dbReference>
<dbReference type="InterPro" id="IPR043502">
    <property type="entry name" value="DNA/RNA_pol_sf"/>
</dbReference>
<feature type="compositionally biased region" description="Low complexity" evidence="1">
    <location>
        <begin position="702"/>
        <end position="713"/>
    </location>
</feature>
<gene>
    <name evidence="3" type="ORF">cyc_05584</name>
</gene>
<dbReference type="GO" id="GO:0005634">
    <property type="term" value="C:nucleus"/>
    <property type="evidence" value="ECO:0007669"/>
    <property type="project" value="TreeGrafter"/>
</dbReference>
<sequence>MPAAADALIPVCAETFFVRWLQAVNKNLGEGISLFAQVRDIIPIFMGCTKVLGAAASQYVSLMFGAPTGAAPLMAPRQTETAVEPLLADQHLNIHPKQNGATALTEDSSRQGNRGGIHRYSLESPHVESVKRINQQSGGAGRDVDVSPQDEATGMRVDCLVDEREAPLGAPPQGVECSTASSIEIACRQTFIFGNYKAGMDMTEEEKAKIAARIFELSKNSPFFANEMRYGTEYFYTYWFTEMRSLVEMRDNPSLASVPMAVGSMSMLATANYAARRFGVRSAMPGFIAKQLCPSLVIVPPSFSKYRAAGEVVRRVLEKYDPTFSSHSLDEASLDVTDYLSARVQDNAESGAHSPVCISQTEEGTQDSSTAADPVTALVTEIRAAVSAATGLSCSAAMRRVVHQLAVAVAEQLREQGQESDHITLKIKLADFSLRTISHRLLQHTDDSTAIATAAQGLLQSFLRGQQLKQQANGTSSNTGQTRRSGAWVRLLGVRCAGLRQAKARSSGLRRLEEFFLQQRQPLQKYAESAATSDTDAAGEGGWRNEDEELDDLLAVISQYENEGQPSHAAVAPIPAQSETDAAPQRPAVLECQKADGAHVSKAEALGVAAPVAKTLGPIDMAAAREEARQRSSPSSRKPSVEVAGKSNISTSTTPTQQPDSKQLHLSATRQQHHQDNHPRQRRRCPSPPIHQRLKQQKRQKMAQQHHQQLLALFKGPRKQRQQPQVSQRPSPQQHCPKDAPESRPKVIEIVSD</sequence>
<feature type="region of interest" description="Disordered" evidence="1">
    <location>
        <begin position="625"/>
        <end position="753"/>
    </location>
</feature>
<feature type="compositionally biased region" description="Polar residues" evidence="1">
    <location>
        <begin position="660"/>
        <end position="670"/>
    </location>
</feature>
<dbReference type="FunFam" id="3.40.1170.60:FF:000002">
    <property type="entry name" value="Polymerase (DNA directed) kappa"/>
    <property type="match status" value="1"/>
</dbReference>
<dbReference type="PANTHER" id="PTHR11076:SF33">
    <property type="entry name" value="DNA POLYMERASE KAPPA"/>
    <property type="match status" value="1"/>
</dbReference>
<feature type="compositionally biased region" description="Basic and acidic residues" evidence="1">
    <location>
        <begin position="736"/>
        <end position="747"/>
    </location>
</feature>
<feature type="compositionally biased region" description="Low complexity" evidence="1">
    <location>
        <begin position="722"/>
        <end position="734"/>
    </location>
</feature>
<dbReference type="Pfam" id="PF00817">
    <property type="entry name" value="IMS"/>
    <property type="match status" value="1"/>
</dbReference>
<keyword evidence="4" id="KW-1185">Reference proteome</keyword>
<feature type="compositionally biased region" description="Low complexity" evidence="1">
    <location>
        <begin position="650"/>
        <end position="659"/>
    </location>
</feature>
<organism evidence="3 4">
    <name type="scientific">Cyclospora cayetanensis</name>
    <dbReference type="NCBI Taxonomy" id="88456"/>
    <lineage>
        <taxon>Eukaryota</taxon>
        <taxon>Sar</taxon>
        <taxon>Alveolata</taxon>
        <taxon>Apicomplexa</taxon>
        <taxon>Conoidasida</taxon>
        <taxon>Coccidia</taxon>
        <taxon>Eucoccidiorida</taxon>
        <taxon>Eimeriorina</taxon>
        <taxon>Eimeriidae</taxon>
        <taxon>Cyclospora</taxon>
    </lineage>
</organism>
<evidence type="ECO:0000259" key="2">
    <source>
        <dbReference type="PROSITE" id="PS50173"/>
    </source>
</evidence>
<dbReference type="GO" id="GO:0042276">
    <property type="term" value="P:error-prone translesion synthesis"/>
    <property type="evidence" value="ECO:0007669"/>
    <property type="project" value="TreeGrafter"/>
</dbReference>
<dbReference type="PANTHER" id="PTHR11076">
    <property type="entry name" value="DNA REPAIR POLYMERASE UMUC / TRANSFERASE FAMILY MEMBER"/>
    <property type="match status" value="1"/>
</dbReference>
<feature type="region of interest" description="Disordered" evidence="1">
    <location>
        <begin position="564"/>
        <end position="584"/>
    </location>
</feature>
<dbReference type="VEuPathDB" id="ToxoDB:cyc_05584"/>
<feature type="compositionally biased region" description="Basic residues" evidence="1">
    <location>
        <begin position="692"/>
        <end position="701"/>
    </location>
</feature>
<dbReference type="InParanoid" id="A0A1D3D1A1"/>
<comment type="caution">
    <text evidence="3">The sequence shown here is derived from an EMBL/GenBank/DDBJ whole genome shotgun (WGS) entry which is preliminary data.</text>
</comment>
<proteinExistence type="predicted"/>
<feature type="compositionally biased region" description="Polar residues" evidence="1">
    <location>
        <begin position="100"/>
        <end position="112"/>
    </location>
</feature>
<dbReference type="EMBL" id="JROU02001171">
    <property type="protein sequence ID" value="OEH77220.1"/>
    <property type="molecule type" value="Genomic_DNA"/>
</dbReference>
<accession>A0A1D3D1A1</accession>
<evidence type="ECO:0000313" key="3">
    <source>
        <dbReference type="EMBL" id="OEH77220.1"/>
    </source>
</evidence>
<dbReference type="GO" id="GO:0006281">
    <property type="term" value="P:DNA repair"/>
    <property type="evidence" value="ECO:0007669"/>
    <property type="project" value="InterPro"/>
</dbReference>
<dbReference type="GO" id="GO:0003684">
    <property type="term" value="F:damaged DNA binding"/>
    <property type="evidence" value="ECO:0007669"/>
    <property type="project" value="InterPro"/>
</dbReference>
<dbReference type="Gene3D" id="3.30.1490.100">
    <property type="entry name" value="DNA polymerase, Y-family, little finger domain"/>
    <property type="match status" value="1"/>
</dbReference>
<feature type="domain" description="UmuC" evidence="2">
    <location>
        <begin position="235"/>
        <end position="398"/>
    </location>
</feature>